<evidence type="ECO:0000313" key="11">
    <source>
        <dbReference type="Proteomes" id="UP000178449"/>
    </source>
</evidence>
<dbReference type="GO" id="GO:0003774">
    <property type="term" value="F:cytoskeletal motor activity"/>
    <property type="evidence" value="ECO:0007669"/>
    <property type="project" value="InterPro"/>
</dbReference>
<dbReference type="Pfam" id="PF01052">
    <property type="entry name" value="FliMN_C"/>
    <property type="match status" value="1"/>
</dbReference>
<dbReference type="STRING" id="1817772.A2527_08410"/>
<dbReference type="InterPro" id="IPR001543">
    <property type="entry name" value="FliN-like_C"/>
</dbReference>
<dbReference type="SUPFAM" id="SSF101801">
    <property type="entry name" value="Surface presentation of antigens (SPOA)"/>
    <property type="match status" value="1"/>
</dbReference>
<dbReference type="EMBL" id="MFNE01000026">
    <property type="protein sequence ID" value="OGG95184.1"/>
    <property type="molecule type" value="Genomic_DNA"/>
</dbReference>
<accession>A0A1F6GAR3</accession>
<dbReference type="GO" id="GO:0005886">
    <property type="term" value="C:plasma membrane"/>
    <property type="evidence" value="ECO:0007669"/>
    <property type="project" value="UniProtKB-SubCell"/>
</dbReference>
<evidence type="ECO:0000256" key="4">
    <source>
        <dbReference type="ARBA" id="ARBA00022475"/>
    </source>
</evidence>
<dbReference type="InterPro" id="IPR012826">
    <property type="entry name" value="FliN"/>
</dbReference>
<evidence type="ECO:0000256" key="1">
    <source>
        <dbReference type="ARBA" id="ARBA00004413"/>
    </source>
</evidence>
<keyword evidence="5" id="KW-0145">Chemotaxis</keyword>
<reference evidence="10 11" key="1">
    <citation type="journal article" date="2016" name="Nat. Commun.">
        <title>Thousands of microbial genomes shed light on interconnected biogeochemical processes in an aquifer system.</title>
        <authorList>
            <person name="Anantharaman K."/>
            <person name="Brown C.T."/>
            <person name="Hug L.A."/>
            <person name="Sharon I."/>
            <person name="Castelle C.J."/>
            <person name="Probst A.J."/>
            <person name="Thomas B.C."/>
            <person name="Singh A."/>
            <person name="Wilkins M.J."/>
            <person name="Karaoz U."/>
            <person name="Brodie E.L."/>
            <person name="Williams K.H."/>
            <person name="Hubbard S.S."/>
            <person name="Banfield J.F."/>
        </authorList>
    </citation>
    <scope>NUCLEOTIDE SEQUENCE [LARGE SCALE GENOMIC DNA]</scope>
</reference>
<sequence length="155" mass="16396">MGEEFDPFEAAMKELSGDAAAPQEEVAPPAEDDIDPFEAAQASMGGGLPAEMAPSEPTVGIGAAGTNIDIDFLMDIALQVSFEVGRAKMYISDLLSLGQGSVIELHRLVGEELEIYVNGHLLATGEVVVVNEKFGAKITGILTPEQRLQRLAVVK</sequence>
<evidence type="ECO:0000256" key="6">
    <source>
        <dbReference type="ARBA" id="ARBA00022779"/>
    </source>
</evidence>
<dbReference type="AlphaFoldDB" id="A0A1F6GAR3"/>
<name>A0A1F6GAR3_9PROT</name>
<dbReference type="InterPro" id="IPR001172">
    <property type="entry name" value="FliN_T3SS_HrcQb"/>
</dbReference>
<comment type="similarity">
    <text evidence="2">Belongs to the FliN/MopA/SpaO family.</text>
</comment>
<evidence type="ECO:0000259" key="9">
    <source>
        <dbReference type="Pfam" id="PF01052"/>
    </source>
</evidence>
<proteinExistence type="inferred from homology"/>
<dbReference type="GO" id="GO:0006935">
    <property type="term" value="P:chemotaxis"/>
    <property type="evidence" value="ECO:0007669"/>
    <property type="project" value="UniProtKB-KW"/>
</dbReference>
<keyword evidence="10" id="KW-0282">Flagellum</keyword>
<dbReference type="GO" id="GO:0009425">
    <property type="term" value="C:bacterial-type flagellum basal body"/>
    <property type="evidence" value="ECO:0007669"/>
    <property type="project" value="InterPro"/>
</dbReference>
<protein>
    <recommendedName>
        <fullName evidence="3">Flagellar motor switch protein FliN</fullName>
    </recommendedName>
</protein>
<evidence type="ECO:0000256" key="5">
    <source>
        <dbReference type="ARBA" id="ARBA00022500"/>
    </source>
</evidence>
<keyword evidence="7" id="KW-0472">Membrane</keyword>
<feature type="domain" description="Flagellar motor switch protein FliN-like C-terminal" evidence="9">
    <location>
        <begin position="73"/>
        <end position="142"/>
    </location>
</feature>
<organism evidence="10 11">
    <name type="scientific">Candidatus Lambdaproteobacteria bacterium RIFOXYD2_FULL_50_16</name>
    <dbReference type="NCBI Taxonomy" id="1817772"/>
    <lineage>
        <taxon>Bacteria</taxon>
        <taxon>Pseudomonadati</taxon>
        <taxon>Pseudomonadota</taxon>
        <taxon>Candidatus Lambdaproteobacteria</taxon>
    </lineage>
</organism>
<feature type="compositionally biased region" description="Low complexity" evidence="8">
    <location>
        <begin position="18"/>
        <end position="29"/>
    </location>
</feature>
<dbReference type="InterPro" id="IPR051469">
    <property type="entry name" value="FliN/MopA/SpaO"/>
</dbReference>
<gene>
    <name evidence="10" type="ORF">A2527_08410</name>
</gene>
<comment type="caution">
    <text evidence="10">The sequence shown here is derived from an EMBL/GenBank/DDBJ whole genome shotgun (WGS) entry which is preliminary data.</text>
</comment>
<dbReference type="NCBIfam" id="TIGR02480">
    <property type="entry name" value="fliN"/>
    <property type="match status" value="1"/>
</dbReference>
<comment type="subcellular location">
    <subcellularLocation>
        <location evidence="1">Cell membrane</location>
        <topology evidence="1">Peripheral membrane protein</topology>
        <orientation evidence="1">Cytoplasmic side</orientation>
    </subcellularLocation>
</comment>
<dbReference type="PRINTS" id="PR00956">
    <property type="entry name" value="FLGMOTORFLIN"/>
</dbReference>
<feature type="region of interest" description="Disordered" evidence="8">
    <location>
        <begin position="1"/>
        <end position="33"/>
    </location>
</feature>
<evidence type="ECO:0000256" key="2">
    <source>
        <dbReference type="ARBA" id="ARBA00009226"/>
    </source>
</evidence>
<dbReference type="PANTHER" id="PTHR43484">
    <property type="match status" value="1"/>
</dbReference>
<evidence type="ECO:0000256" key="3">
    <source>
        <dbReference type="ARBA" id="ARBA00021897"/>
    </source>
</evidence>
<dbReference type="InterPro" id="IPR036429">
    <property type="entry name" value="SpoA-like_sf"/>
</dbReference>
<keyword evidence="6" id="KW-0283">Flagellar rotation</keyword>
<dbReference type="Gene3D" id="2.30.330.10">
    <property type="entry name" value="SpoA-like"/>
    <property type="match status" value="1"/>
</dbReference>
<evidence type="ECO:0000256" key="7">
    <source>
        <dbReference type="ARBA" id="ARBA00023136"/>
    </source>
</evidence>
<keyword evidence="4" id="KW-1003">Cell membrane</keyword>
<keyword evidence="10" id="KW-0966">Cell projection</keyword>
<evidence type="ECO:0000313" key="10">
    <source>
        <dbReference type="EMBL" id="OGG95184.1"/>
    </source>
</evidence>
<dbReference type="Proteomes" id="UP000178449">
    <property type="component" value="Unassembled WGS sequence"/>
</dbReference>
<dbReference type="GO" id="GO:0071973">
    <property type="term" value="P:bacterial-type flagellum-dependent cell motility"/>
    <property type="evidence" value="ECO:0007669"/>
    <property type="project" value="InterPro"/>
</dbReference>
<evidence type="ECO:0000256" key="8">
    <source>
        <dbReference type="SAM" id="MobiDB-lite"/>
    </source>
</evidence>
<dbReference type="PANTHER" id="PTHR43484:SF1">
    <property type="entry name" value="FLAGELLAR MOTOR SWITCH PROTEIN FLIN"/>
    <property type="match status" value="1"/>
</dbReference>
<keyword evidence="10" id="KW-0969">Cilium</keyword>